<accession>A0A0K0G0A6</accession>
<proteinExistence type="predicted"/>
<name>A0A0K0G0A6_STRVS</name>
<reference evidence="1" key="1">
    <citation type="submission" date="2014-07" db="EMBL/GenBank/DDBJ databases">
        <authorList>
            <person name="Martin A.A"/>
            <person name="De Silva N."/>
        </authorList>
    </citation>
    <scope>NUCLEOTIDE SEQUENCE</scope>
</reference>
<dbReference type="STRING" id="75913.A0A0K0G0A6"/>
<evidence type="ECO:0000313" key="1">
    <source>
        <dbReference type="Proteomes" id="UP000035680"/>
    </source>
</evidence>
<reference evidence="2" key="2">
    <citation type="submission" date="2015-08" db="UniProtKB">
        <authorList>
            <consortium name="WormBaseParasite"/>
        </authorList>
    </citation>
    <scope>IDENTIFICATION</scope>
</reference>
<protein>
    <submittedName>
        <fullName evidence="2">Ovule protein</fullName>
    </submittedName>
</protein>
<dbReference type="Proteomes" id="UP000035680">
    <property type="component" value="Unassembled WGS sequence"/>
</dbReference>
<organism evidence="1 2">
    <name type="scientific">Strongyloides venezuelensis</name>
    <name type="common">Threadworm</name>
    <dbReference type="NCBI Taxonomy" id="75913"/>
    <lineage>
        <taxon>Eukaryota</taxon>
        <taxon>Metazoa</taxon>
        <taxon>Ecdysozoa</taxon>
        <taxon>Nematoda</taxon>
        <taxon>Chromadorea</taxon>
        <taxon>Rhabditida</taxon>
        <taxon>Tylenchina</taxon>
        <taxon>Panagrolaimomorpha</taxon>
        <taxon>Strongyloidoidea</taxon>
        <taxon>Strongyloididae</taxon>
        <taxon>Strongyloides</taxon>
    </lineage>
</organism>
<evidence type="ECO:0000313" key="2">
    <source>
        <dbReference type="WBParaSite" id="SVE_1814100.1"/>
    </source>
</evidence>
<sequence>MSLVYPLLKVIRNLHYHSPWLDFFSTINRIFAIHDGAGHHIKGVEQHCKKYVEIVWGNSDVVEAVAFLVDIKNCGHGSNYKKSGEV</sequence>
<keyword evidence="1" id="KW-1185">Reference proteome</keyword>
<dbReference type="WBParaSite" id="SVE_1814100.1">
    <property type="protein sequence ID" value="SVE_1814100.1"/>
    <property type="gene ID" value="SVE_1814100"/>
</dbReference>
<dbReference type="AlphaFoldDB" id="A0A0K0G0A6"/>